<sequence>MTASTFPPLALARNAHGRLVLTLAEGTAHEGVVPVRAFPIAAPGEGLSLVGADGHELAWIDRLADLPAPVRTLIEEDLAVREFVPTIQRILSVSSFSTPSTWQVETDRGPSRLVLKAEEDIRRLAGRTRLLIAGSDGLQFLVPDSTALDRASRRLLERFL</sequence>
<reference evidence="3" key="1">
    <citation type="journal article" date="2019" name="Int. J. Syst. Evol. Microbiol.">
        <title>The Global Catalogue of Microorganisms (GCM) 10K type strain sequencing project: providing services to taxonomists for standard genome sequencing and annotation.</title>
        <authorList>
            <consortium name="The Broad Institute Genomics Platform"/>
            <consortium name="The Broad Institute Genome Sequencing Center for Infectious Disease"/>
            <person name="Wu L."/>
            <person name="Ma J."/>
        </authorList>
    </citation>
    <scope>NUCLEOTIDE SEQUENCE [LARGE SCALE GENOMIC DNA]</scope>
    <source>
        <strain evidence="3">JCM 31890</strain>
    </source>
</reference>
<keyword evidence="3" id="KW-1185">Reference proteome</keyword>
<gene>
    <name evidence="2" type="ORF">GCM10023090_03710</name>
</gene>
<organism evidence="2 3">
    <name type="scientific">Acidovorax lacteus</name>
    <dbReference type="NCBI Taxonomy" id="1924988"/>
    <lineage>
        <taxon>Bacteria</taxon>
        <taxon>Pseudomonadati</taxon>
        <taxon>Pseudomonadota</taxon>
        <taxon>Betaproteobacteria</taxon>
        <taxon>Burkholderiales</taxon>
        <taxon>Comamonadaceae</taxon>
        <taxon>Acidovorax</taxon>
    </lineage>
</organism>
<name>A0ABP8KZ40_9BURK</name>
<feature type="domain" description="DUF1854" evidence="1">
    <location>
        <begin position="29"/>
        <end position="159"/>
    </location>
</feature>
<protein>
    <submittedName>
        <fullName evidence="2">DUF1854 domain-containing protein</fullName>
    </submittedName>
</protein>
<proteinExistence type="predicted"/>
<evidence type="ECO:0000313" key="2">
    <source>
        <dbReference type="EMBL" id="GAA4418578.1"/>
    </source>
</evidence>
<dbReference type="InterPro" id="IPR015005">
    <property type="entry name" value="DUF1854"/>
</dbReference>
<accession>A0ABP8KZ40</accession>
<dbReference type="EMBL" id="BAABEX010000003">
    <property type="protein sequence ID" value="GAA4418578.1"/>
    <property type="molecule type" value="Genomic_DNA"/>
</dbReference>
<evidence type="ECO:0000313" key="3">
    <source>
        <dbReference type="Proteomes" id="UP001501788"/>
    </source>
</evidence>
<dbReference type="Proteomes" id="UP001501788">
    <property type="component" value="Unassembled WGS sequence"/>
</dbReference>
<dbReference type="RefSeq" id="WP_345060663.1">
    <property type="nucleotide sequence ID" value="NZ_BAABEX010000003.1"/>
</dbReference>
<comment type="caution">
    <text evidence="2">The sequence shown here is derived from an EMBL/GenBank/DDBJ whole genome shotgun (WGS) entry which is preliminary data.</text>
</comment>
<dbReference type="Pfam" id="PF08909">
    <property type="entry name" value="DUF1854"/>
    <property type="match status" value="1"/>
</dbReference>
<evidence type="ECO:0000259" key="1">
    <source>
        <dbReference type="Pfam" id="PF08909"/>
    </source>
</evidence>